<feature type="domain" description="Macro" evidence="1">
    <location>
        <begin position="146"/>
        <end position="311"/>
    </location>
</feature>
<dbReference type="GeneID" id="115623243"/>
<dbReference type="PROSITE" id="PS51154">
    <property type="entry name" value="MACRO"/>
    <property type="match status" value="2"/>
</dbReference>
<organism evidence="2 4">
    <name type="scientific">Drosophila lebanonensis</name>
    <name type="common">Fruit fly</name>
    <name type="synonym">Scaptodrosophila lebanonensis</name>
    <dbReference type="NCBI Taxonomy" id="7225"/>
    <lineage>
        <taxon>Eukaryota</taxon>
        <taxon>Metazoa</taxon>
        <taxon>Ecdysozoa</taxon>
        <taxon>Arthropoda</taxon>
        <taxon>Hexapoda</taxon>
        <taxon>Insecta</taxon>
        <taxon>Pterygota</taxon>
        <taxon>Neoptera</taxon>
        <taxon>Endopterygota</taxon>
        <taxon>Diptera</taxon>
        <taxon>Brachycera</taxon>
        <taxon>Muscomorpha</taxon>
        <taxon>Ephydroidea</taxon>
        <taxon>Drosophilidae</taxon>
        <taxon>Scaptodrosophila</taxon>
    </lineage>
</organism>
<dbReference type="RefSeq" id="XP_030373362.1">
    <property type="nucleotide sequence ID" value="XM_030517502.1"/>
</dbReference>
<protein>
    <submittedName>
        <fullName evidence="3 4">Uncharacterized protein LOC115623243</fullName>
    </submittedName>
</protein>
<dbReference type="Proteomes" id="UP000504634">
    <property type="component" value="Unplaced"/>
</dbReference>
<name>A0A6J2TEE5_DROLE</name>
<dbReference type="InterPro" id="IPR050892">
    <property type="entry name" value="ADP-ribose_metab_enzymes"/>
</dbReference>
<dbReference type="InterPro" id="IPR043472">
    <property type="entry name" value="Macro_dom-like"/>
</dbReference>
<gene>
    <name evidence="3 4" type="primary">LOC115623243</name>
</gene>
<dbReference type="OrthoDB" id="2155246at2759"/>
<dbReference type="PANTHER" id="PTHR12521">
    <property type="entry name" value="PROTEIN C6ORF130"/>
    <property type="match status" value="1"/>
</dbReference>
<dbReference type="GO" id="GO:0140291">
    <property type="term" value="P:peptidyl-glutamate ADP-deribosylation"/>
    <property type="evidence" value="ECO:0007669"/>
    <property type="project" value="TreeGrafter"/>
</dbReference>
<dbReference type="FunFam" id="3.40.220.10:FF:000027">
    <property type="entry name" value="Uncharacterized protein, isoform A"/>
    <property type="match status" value="1"/>
</dbReference>
<dbReference type="RefSeq" id="XP_030373361.1">
    <property type="nucleotide sequence ID" value="XM_030517501.1"/>
</dbReference>
<feature type="domain" description="Macro" evidence="1">
    <location>
        <begin position="1"/>
        <end position="151"/>
    </location>
</feature>
<keyword evidence="2" id="KW-1185">Reference proteome</keyword>
<dbReference type="SMART" id="SM00506">
    <property type="entry name" value="A1pp"/>
    <property type="match status" value="2"/>
</dbReference>
<dbReference type="InterPro" id="IPR002589">
    <property type="entry name" value="Macro_dom"/>
</dbReference>
<reference evidence="3 4" key="1">
    <citation type="submission" date="2025-04" db="UniProtKB">
        <authorList>
            <consortium name="RefSeq"/>
        </authorList>
    </citation>
    <scope>IDENTIFICATION</scope>
    <source>
        <strain evidence="3 4">11010-0011.00</strain>
        <tissue evidence="3 4">Whole body</tissue>
    </source>
</reference>
<proteinExistence type="predicted"/>
<dbReference type="CTD" id="326246"/>
<dbReference type="AlphaFoldDB" id="A0A6J2TEE5"/>
<evidence type="ECO:0000259" key="1">
    <source>
        <dbReference type="PROSITE" id="PS51154"/>
    </source>
</evidence>
<dbReference type="Gene3D" id="3.40.220.10">
    <property type="entry name" value="Leucine Aminopeptidase, subunit E, domain 1"/>
    <property type="match status" value="2"/>
</dbReference>
<dbReference type="CDD" id="cd02901">
    <property type="entry name" value="Macro_Poa1p-like"/>
    <property type="match status" value="2"/>
</dbReference>
<evidence type="ECO:0000313" key="4">
    <source>
        <dbReference type="RefSeq" id="XP_030373362.1"/>
    </source>
</evidence>
<dbReference type="PANTHER" id="PTHR12521:SF0">
    <property type="entry name" value="ADP-RIBOSE GLYCOHYDROLASE OARD1"/>
    <property type="match status" value="1"/>
</dbReference>
<sequence>MSNVKIVESKLDLFQAPQSYALAHAVESSFSAARGTLAWQFSLIFGDVEELRQRRVTRGNCAVLEHNSRFVYYLVTKENLYATSTYDDVQAALICMREHMRNHEINKVAMPRICCGTDGLEWKQVKRIIQQIFAHIDYNVEILVCEHTDVELHSAKCQITEAKGNLFSAPDNFALVHSVSADFAMCSGINLQFKCKFGQVDELKKQNRHIGNVAVLEQDGRYIYNLVTKERSHEKCTYTALYYALLAMREHMHEHNVNKLAIPRLGCGIDRLDWLRVRSLLELVFAEDSVDIIAFFYEPPSLVQDTIKITCPTCHNMKVMRIPRSTHSSRLSLYKEKSPF</sequence>
<evidence type="ECO:0000313" key="2">
    <source>
        <dbReference type="Proteomes" id="UP000504634"/>
    </source>
</evidence>
<dbReference type="SUPFAM" id="SSF52949">
    <property type="entry name" value="Macro domain-like"/>
    <property type="match status" value="2"/>
</dbReference>
<accession>A0A6J2TEE5</accession>
<evidence type="ECO:0000313" key="3">
    <source>
        <dbReference type="RefSeq" id="XP_030373361.1"/>
    </source>
</evidence>